<organism evidence="1 2">
    <name type="scientific">Steinernema glaseri</name>
    <dbReference type="NCBI Taxonomy" id="37863"/>
    <lineage>
        <taxon>Eukaryota</taxon>
        <taxon>Metazoa</taxon>
        <taxon>Ecdysozoa</taxon>
        <taxon>Nematoda</taxon>
        <taxon>Chromadorea</taxon>
        <taxon>Rhabditida</taxon>
        <taxon>Tylenchina</taxon>
        <taxon>Panagrolaimomorpha</taxon>
        <taxon>Strongyloidoidea</taxon>
        <taxon>Steinernematidae</taxon>
        <taxon>Steinernema</taxon>
    </lineage>
</organism>
<name>A0A1I7Y0R8_9BILA</name>
<dbReference type="AlphaFoldDB" id="A0A1I7Y0R8"/>
<evidence type="ECO:0000313" key="1">
    <source>
        <dbReference type="Proteomes" id="UP000095287"/>
    </source>
</evidence>
<protein>
    <submittedName>
        <fullName evidence="2">C2H2-type domain-containing protein</fullName>
    </submittedName>
</protein>
<keyword evidence="1" id="KW-1185">Reference proteome</keyword>
<evidence type="ECO:0000313" key="2">
    <source>
        <dbReference type="WBParaSite" id="L893_g11425.t1"/>
    </source>
</evidence>
<dbReference type="Proteomes" id="UP000095287">
    <property type="component" value="Unplaced"/>
</dbReference>
<accession>A0A1I7Y0R8</accession>
<reference evidence="2" key="1">
    <citation type="submission" date="2016-11" db="UniProtKB">
        <authorList>
            <consortium name="WormBaseParasite"/>
        </authorList>
    </citation>
    <scope>IDENTIFICATION</scope>
</reference>
<sequence>MPPAMKSKVKLRAKLLQLSDCMRYQERDKEADKSKLTMSTNICETCKQGFKADSNLKEFIDLKPVRT</sequence>
<dbReference type="WBParaSite" id="L893_g11425.t1">
    <property type="protein sequence ID" value="L893_g11425.t1"/>
    <property type="gene ID" value="L893_g11425"/>
</dbReference>
<proteinExistence type="predicted"/>